<sequence>MKFMLGILNALIFIYFPNLQASTIGQKRTIPSAIFMAPIHSKTLDQVHQGLRTSLAVLQPKRMSPSVIRIRALIVPMFCFIRKTLLFN</sequence>
<organism evidence="1 2">
    <name type="scientific">Bacillus mycoides</name>
    <dbReference type="NCBI Taxonomy" id="1405"/>
    <lineage>
        <taxon>Bacteria</taxon>
        <taxon>Bacillati</taxon>
        <taxon>Bacillota</taxon>
        <taxon>Bacilli</taxon>
        <taxon>Bacillales</taxon>
        <taxon>Bacillaceae</taxon>
        <taxon>Bacillus</taxon>
        <taxon>Bacillus cereus group</taxon>
    </lineage>
</organism>
<protein>
    <submittedName>
        <fullName evidence="1">Uncharacterized protein</fullName>
    </submittedName>
</protein>
<evidence type="ECO:0000313" key="2">
    <source>
        <dbReference type="Proteomes" id="UP000437562"/>
    </source>
</evidence>
<dbReference type="EMBL" id="CABWMC010000014">
    <property type="protein sequence ID" value="VXC04454.1"/>
    <property type="molecule type" value="Genomic_DNA"/>
</dbReference>
<evidence type="ECO:0000313" key="1">
    <source>
        <dbReference type="EMBL" id="VXC04454.1"/>
    </source>
</evidence>
<proteinExistence type="predicted"/>
<reference evidence="1 2" key="1">
    <citation type="submission" date="2019-10" db="EMBL/GenBank/DDBJ databases">
        <authorList>
            <person name="Karimi E."/>
        </authorList>
    </citation>
    <scope>NUCLEOTIDE SEQUENCE [LARGE SCALE GENOMIC DNA]</scope>
    <source>
        <strain evidence="1">Bacillus sp. 71</strain>
    </source>
</reference>
<dbReference type="AlphaFoldDB" id="A0A653VE40"/>
<dbReference type="Proteomes" id="UP000437562">
    <property type="component" value="Unassembled WGS sequence"/>
</dbReference>
<accession>A0A653VE40</accession>
<name>A0A653VE40_BACMY</name>
<gene>
    <name evidence="1" type="ORF">BACI71_210016</name>
</gene>